<dbReference type="Pfam" id="PF10551">
    <property type="entry name" value="MULE"/>
    <property type="match status" value="1"/>
</dbReference>
<name>A0A016S7T1_9BILA</name>
<sequence>MEELLKRDDIAGYKYVKTSHPTGDGFVLAVVTKNGQKYLDRYGYRGLVFDDTFNVTRYSFRLATLLVTDDAGNGFPCGFLLSFRMTSEEIAVLFEVVRDLIPHFDTHYVMTDDCGSFYNGFRKVFPASRAQKILCKFHLGQSVGRKLKEKLSKEDASDGKEMFREVLSEALPLEFERAYSAFMTWLATKDEELVSDRIFDLSHGTWGVLSKSKAEVLYTVTIGDPCDCDILVVAYAYEVMRSCMKKNLPEFINEETDNLENKTKEIAEKTGFNCEVARRPVVQSVGRTPKPKPIQAYKTRGQQKMEKRKRTKAEQFDYNEVQKKRIREALETRRTKLGSCFVCGKRDPPNCRSEDIMWFSCTNLPVCKAWAHESCSGGLGNICQLCKVENLTQKCGTHPNQYCGLANPKFDGKPPLYFIKR</sequence>
<gene>
    <name evidence="2" type="primary">Acey_s0278.g1173</name>
    <name evidence="2" type="ORF">Y032_0278g1173</name>
</gene>
<reference evidence="3" key="1">
    <citation type="journal article" date="2015" name="Nat. Genet.">
        <title>The genome and transcriptome of the zoonotic hookworm Ancylostoma ceylanicum identify infection-specific gene families.</title>
        <authorList>
            <person name="Schwarz E.M."/>
            <person name="Hu Y."/>
            <person name="Antoshechkin I."/>
            <person name="Miller M.M."/>
            <person name="Sternberg P.W."/>
            <person name="Aroian R.V."/>
        </authorList>
    </citation>
    <scope>NUCLEOTIDE SEQUENCE</scope>
    <source>
        <strain evidence="3">HY135</strain>
    </source>
</reference>
<evidence type="ECO:0000313" key="3">
    <source>
        <dbReference type="Proteomes" id="UP000024635"/>
    </source>
</evidence>
<feature type="domain" description="MULE transposase" evidence="1">
    <location>
        <begin position="47"/>
        <end position="140"/>
    </location>
</feature>
<accession>A0A016S7T1</accession>
<dbReference type="InterPro" id="IPR018289">
    <property type="entry name" value="MULE_transposase_dom"/>
</dbReference>
<protein>
    <recommendedName>
        <fullName evidence="1">MULE transposase domain-containing protein</fullName>
    </recommendedName>
</protein>
<evidence type="ECO:0000259" key="1">
    <source>
        <dbReference type="Pfam" id="PF10551"/>
    </source>
</evidence>
<organism evidence="2 3">
    <name type="scientific">Ancylostoma ceylanicum</name>
    <dbReference type="NCBI Taxonomy" id="53326"/>
    <lineage>
        <taxon>Eukaryota</taxon>
        <taxon>Metazoa</taxon>
        <taxon>Ecdysozoa</taxon>
        <taxon>Nematoda</taxon>
        <taxon>Chromadorea</taxon>
        <taxon>Rhabditida</taxon>
        <taxon>Rhabditina</taxon>
        <taxon>Rhabditomorpha</taxon>
        <taxon>Strongyloidea</taxon>
        <taxon>Ancylostomatidae</taxon>
        <taxon>Ancylostomatinae</taxon>
        <taxon>Ancylostoma</taxon>
    </lineage>
</organism>
<dbReference type="EMBL" id="JARK01001614">
    <property type="protein sequence ID" value="EYB86496.1"/>
    <property type="molecule type" value="Genomic_DNA"/>
</dbReference>
<keyword evidence="3" id="KW-1185">Reference proteome</keyword>
<evidence type="ECO:0000313" key="2">
    <source>
        <dbReference type="EMBL" id="EYB86496.1"/>
    </source>
</evidence>
<dbReference type="STRING" id="53326.A0A016S7T1"/>
<dbReference type="Proteomes" id="UP000024635">
    <property type="component" value="Unassembled WGS sequence"/>
</dbReference>
<dbReference type="AlphaFoldDB" id="A0A016S7T1"/>
<comment type="caution">
    <text evidence="2">The sequence shown here is derived from an EMBL/GenBank/DDBJ whole genome shotgun (WGS) entry which is preliminary data.</text>
</comment>
<dbReference type="OrthoDB" id="5866935at2759"/>
<proteinExistence type="predicted"/>